<dbReference type="EMBL" id="KE504162">
    <property type="protein sequence ID" value="EPS98771.1"/>
    <property type="molecule type" value="Genomic_DNA"/>
</dbReference>
<dbReference type="AlphaFoldDB" id="S8E0S8"/>
<feature type="compositionally biased region" description="Pro residues" evidence="7">
    <location>
        <begin position="97"/>
        <end position="110"/>
    </location>
</feature>
<dbReference type="GO" id="GO:0000407">
    <property type="term" value="C:phagophore assembly site"/>
    <property type="evidence" value="ECO:0007669"/>
    <property type="project" value="UniProtKB-SubCell"/>
</dbReference>
<dbReference type="STRING" id="743788.S8E0S8"/>
<dbReference type="HOGENOM" id="CLU_034749_0_0_1"/>
<dbReference type="eggNOG" id="ENOG502SHP8">
    <property type="taxonomic scope" value="Eukaryota"/>
</dbReference>
<dbReference type="InterPro" id="IPR040666">
    <property type="entry name" value="Atg29_N"/>
</dbReference>
<evidence type="ECO:0000256" key="6">
    <source>
        <dbReference type="ARBA" id="ARBA00023006"/>
    </source>
</evidence>
<dbReference type="GO" id="GO:0000045">
    <property type="term" value="P:autophagosome assembly"/>
    <property type="evidence" value="ECO:0007669"/>
    <property type="project" value="InterPro"/>
</dbReference>
<feature type="region of interest" description="Disordered" evidence="7">
    <location>
        <begin position="97"/>
        <end position="137"/>
    </location>
</feature>
<feature type="compositionally biased region" description="Polar residues" evidence="7">
    <location>
        <begin position="375"/>
        <end position="390"/>
    </location>
</feature>
<keyword evidence="6" id="KW-0072">Autophagy</keyword>
<feature type="compositionally biased region" description="Polar residues" evidence="7">
    <location>
        <begin position="354"/>
        <end position="363"/>
    </location>
</feature>
<accession>S8E0S8</accession>
<evidence type="ECO:0000259" key="8">
    <source>
        <dbReference type="Pfam" id="PF18388"/>
    </source>
</evidence>
<proteinExistence type="inferred from homology"/>
<evidence type="ECO:0000313" key="9">
    <source>
        <dbReference type="EMBL" id="EPS98771.1"/>
    </source>
</evidence>
<comment type="subcellular location">
    <subcellularLocation>
        <location evidence="1">Preautophagosomal structure</location>
    </subcellularLocation>
</comment>
<evidence type="ECO:0000256" key="4">
    <source>
        <dbReference type="ARBA" id="ARBA00022448"/>
    </source>
</evidence>
<feature type="region of interest" description="Disordered" evidence="7">
    <location>
        <begin position="165"/>
        <end position="244"/>
    </location>
</feature>
<evidence type="ECO:0000256" key="7">
    <source>
        <dbReference type="SAM" id="MobiDB-lite"/>
    </source>
</evidence>
<feature type="compositionally biased region" description="Polar residues" evidence="7">
    <location>
        <begin position="178"/>
        <end position="188"/>
    </location>
</feature>
<dbReference type="GO" id="GO:0015031">
    <property type="term" value="P:protein transport"/>
    <property type="evidence" value="ECO:0007669"/>
    <property type="project" value="UniProtKB-KW"/>
</dbReference>
<evidence type="ECO:0000256" key="1">
    <source>
        <dbReference type="ARBA" id="ARBA00004329"/>
    </source>
</evidence>
<evidence type="ECO:0000256" key="5">
    <source>
        <dbReference type="ARBA" id="ARBA00022927"/>
    </source>
</evidence>
<feature type="compositionally biased region" description="Polar residues" evidence="7">
    <location>
        <begin position="453"/>
        <end position="465"/>
    </location>
</feature>
<organism evidence="9 10">
    <name type="scientific">Fomitopsis schrenkii</name>
    <name type="common">Brown rot fungus</name>
    <dbReference type="NCBI Taxonomy" id="2126942"/>
    <lineage>
        <taxon>Eukaryota</taxon>
        <taxon>Fungi</taxon>
        <taxon>Dikarya</taxon>
        <taxon>Basidiomycota</taxon>
        <taxon>Agaricomycotina</taxon>
        <taxon>Agaricomycetes</taxon>
        <taxon>Polyporales</taxon>
        <taxon>Fomitopsis</taxon>
    </lineage>
</organism>
<feature type="compositionally biased region" description="Acidic residues" evidence="7">
    <location>
        <begin position="209"/>
        <end position="237"/>
    </location>
</feature>
<dbReference type="PANTHER" id="PTHR40012">
    <property type="entry name" value="AUTOPHAGY-RELATED PROTEIN 29"/>
    <property type="match status" value="1"/>
</dbReference>
<evidence type="ECO:0000256" key="3">
    <source>
        <dbReference type="ARBA" id="ARBA00013784"/>
    </source>
</evidence>
<dbReference type="PANTHER" id="PTHR40012:SF1">
    <property type="entry name" value="AUTOPHAGY-RELATED PROTEIN 29"/>
    <property type="match status" value="1"/>
</dbReference>
<feature type="region of interest" description="Disordered" evidence="7">
    <location>
        <begin position="258"/>
        <end position="433"/>
    </location>
</feature>
<feature type="region of interest" description="Disordered" evidence="7">
    <location>
        <begin position="451"/>
        <end position="476"/>
    </location>
</feature>
<dbReference type="InterPro" id="IPR039113">
    <property type="entry name" value="ATG29"/>
</dbReference>
<keyword evidence="5" id="KW-0653">Protein transport</keyword>
<feature type="compositionally biased region" description="Low complexity" evidence="7">
    <location>
        <begin position="420"/>
        <end position="433"/>
    </location>
</feature>
<keyword evidence="10" id="KW-1185">Reference proteome</keyword>
<gene>
    <name evidence="9" type="ORF">FOMPIDRAFT_1061166</name>
</gene>
<sequence length="476" mass="51090">MAANPPMRVIVRLPYNRPEDPPPDPPRVEWTAEKEQMLWEVVDKYSAIKGATTDWEGLAAHLQVPVPYLIHRTRTRFEEGLRGLQGIRTISTPTVPAPFSPASQHPPPPSGNEYFPRLPEGIPRRLSNSGGGRPLGVRARLSSLGSLRARRGSVVRHAGQRQSILGQVASGSGGTTAKKVSSSSTLTLQGPRRSRGSDHRPLTPAALEADADADGLGDDEGSDEDEAARKEEEDEREAEARELERKLEKLQLMMTTDALGLVASPAAIREREKGKQVKDRGRARPLESSTASLSSAPQSASRSQQSLSSLSSRGSPQGSIPSIPSSPPRAETQHARRYSYAEPRVPYAQRQDESLSPTSSSPRMVSPIPRHLSPPGQSHSPPALSSTRAVGQTYMGRTPRSNGGQGWRVDVGVPTNGRVSSQGSDTSSFSDLSESIADASLTASALESALSSNIRGNGSRLSSFARSHLTGRRGVR</sequence>
<keyword evidence="4" id="KW-0813">Transport</keyword>
<dbReference type="Pfam" id="PF18388">
    <property type="entry name" value="ATG29_N"/>
    <property type="match status" value="1"/>
</dbReference>
<evidence type="ECO:0000313" key="10">
    <source>
        <dbReference type="Proteomes" id="UP000015241"/>
    </source>
</evidence>
<dbReference type="OrthoDB" id="21072at2759"/>
<feature type="compositionally biased region" description="Low complexity" evidence="7">
    <location>
        <begin position="288"/>
        <end position="323"/>
    </location>
</feature>
<feature type="compositionally biased region" description="Basic and acidic residues" evidence="7">
    <location>
        <begin position="268"/>
        <end position="285"/>
    </location>
</feature>
<feature type="domain" description="Atg29 N-terminal" evidence="8">
    <location>
        <begin position="8"/>
        <end position="64"/>
    </location>
</feature>
<reference evidence="9 10" key="1">
    <citation type="journal article" date="2012" name="Science">
        <title>The Paleozoic origin of enzymatic lignin decomposition reconstructed from 31 fungal genomes.</title>
        <authorList>
            <person name="Floudas D."/>
            <person name="Binder M."/>
            <person name="Riley R."/>
            <person name="Barry K."/>
            <person name="Blanchette R.A."/>
            <person name="Henrissat B."/>
            <person name="Martinez A.T."/>
            <person name="Otillar R."/>
            <person name="Spatafora J.W."/>
            <person name="Yadav J.S."/>
            <person name="Aerts A."/>
            <person name="Benoit I."/>
            <person name="Boyd A."/>
            <person name="Carlson A."/>
            <person name="Copeland A."/>
            <person name="Coutinho P.M."/>
            <person name="de Vries R.P."/>
            <person name="Ferreira P."/>
            <person name="Findley K."/>
            <person name="Foster B."/>
            <person name="Gaskell J."/>
            <person name="Glotzer D."/>
            <person name="Gorecki P."/>
            <person name="Heitman J."/>
            <person name="Hesse C."/>
            <person name="Hori C."/>
            <person name="Igarashi K."/>
            <person name="Jurgens J.A."/>
            <person name="Kallen N."/>
            <person name="Kersten P."/>
            <person name="Kohler A."/>
            <person name="Kuees U."/>
            <person name="Kumar T.K.A."/>
            <person name="Kuo A."/>
            <person name="LaButti K."/>
            <person name="Larrondo L.F."/>
            <person name="Lindquist E."/>
            <person name="Ling A."/>
            <person name="Lombard V."/>
            <person name="Lucas S."/>
            <person name="Lundell T."/>
            <person name="Martin R."/>
            <person name="McLaughlin D.J."/>
            <person name="Morgenstern I."/>
            <person name="Morin E."/>
            <person name="Murat C."/>
            <person name="Nagy L.G."/>
            <person name="Nolan M."/>
            <person name="Ohm R.A."/>
            <person name="Patyshakuliyeva A."/>
            <person name="Rokas A."/>
            <person name="Ruiz-Duenas F.J."/>
            <person name="Sabat G."/>
            <person name="Salamov A."/>
            <person name="Samejima M."/>
            <person name="Schmutz J."/>
            <person name="Slot J.C."/>
            <person name="St John F."/>
            <person name="Stenlid J."/>
            <person name="Sun H."/>
            <person name="Sun S."/>
            <person name="Syed K."/>
            <person name="Tsang A."/>
            <person name="Wiebenga A."/>
            <person name="Young D."/>
            <person name="Pisabarro A."/>
            <person name="Eastwood D.C."/>
            <person name="Martin F."/>
            <person name="Cullen D."/>
            <person name="Grigoriev I.V."/>
            <person name="Hibbett D.S."/>
        </authorList>
    </citation>
    <scope>NUCLEOTIDE SEQUENCE</scope>
    <source>
        <strain evidence="10">FP-58527</strain>
    </source>
</reference>
<dbReference type="InterPro" id="IPR039362">
    <property type="entry name" value="ATG29_sf"/>
</dbReference>
<dbReference type="InParanoid" id="S8E0S8"/>
<protein>
    <recommendedName>
        <fullName evidence="3">Autophagy-related protein 29</fullName>
    </recommendedName>
</protein>
<dbReference type="Proteomes" id="UP000015241">
    <property type="component" value="Unassembled WGS sequence"/>
</dbReference>
<dbReference type="Gene3D" id="1.10.10.2570">
    <property type="match status" value="1"/>
</dbReference>
<evidence type="ECO:0000256" key="2">
    <source>
        <dbReference type="ARBA" id="ARBA00010082"/>
    </source>
</evidence>
<name>S8E0S8_FOMSC</name>
<comment type="similarity">
    <text evidence="2">Belongs to the ATG29 family.</text>
</comment>